<proteinExistence type="predicted"/>
<keyword evidence="2" id="KW-1185">Reference proteome</keyword>
<evidence type="ECO:0000313" key="2">
    <source>
        <dbReference type="Proteomes" id="UP000826234"/>
    </source>
</evidence>
<dbReference type="Proteomes" id="UP000826234">
    <property type="component" value="Unassembled WGS sequence"/>
</dbReference>
<comment type="caution">
    <text evidence="1">The sequence shown here is derived from an EMBL/GenBank/DDBJ whole genome shotgun (WGS) entry which is preliminary data.</text>
</comment>
<reference evidence="1 2" key="1">
    <citation type="journal article" date="2022" name="Gigascience">
        <title>A chromosome-level genome assembly and annotation of the desert horned lizard, Phrynosoma platyrhinos, provides insight into chromosomal rearrangements among reptiles.</title>
        <authorList>
            <person name="Koochekian N."/>
            <person name="Ascanio A."/>
            <person name="Farleigh K."/>
            <person name="Card D.C."/>
            <person name="Schield D.R."/>
            <person name="Castoe T.A."/>
            <person name="Jezkova T."/>
        </authorList>
    </citation>
    <scope>NUCLEOTIDE SEQUENCE [LARGE SCALE GENOMIC DNA]</scope>
    <source>
        <strain evidence="1">NK-2021</strain>
    </source>
</reference>
<evidence type="ECO:0000313" key="1">
    <source>
        <dbReference type="EMBL" id="KAH0625863.1"/>
    </source>
</evidence>
<name>A0ABQ7T881_PHRPL</name>
<sequence>MLLVEFYKGAPDVVKFQETWNQEQTYLDKLKIIILSDHTWGCLDDKHWTFFLRRALWLPGHQRTKVLDTSWNKSTASSNTAADAKL</sequence>
<dbReference type="EMBL" id="JAIPUX010000953">
    <property type="protein sequence ID" value="KAH0625863.1"/>
    <property type="molecule type" value="Genomic_DNA"/>
</dbReference>
<accession>A0ABQ7T881</accession>
<organism evidence="1 2">
    <name type="scientific">Phrynosoma platyrhinos</name>
    <name type="common">Desert horned lizard</name>
    <dbReference type="NCBI Taxonomy" id="52577"/>
    <lineage>
        <taxon>Eukaryota</taxon>
        <taxon>Metazoa</taxon>
        <taxon>Chordata</taxon>
        <taxon>Craniata</taxon>
        <taxon>Vertebrata</taxon>
        <taxon>Euteleostomi</taxon>
        <taxon>Lepidosauria</taxon>
        <taxon>Squamata</taxon>
        <taxon>Bifurcata</taxon>
        <taxon>Unidentata</taxon>
        <taxon>Episquamata</taxon>
        <taxon>Toxicofera</taxon>
        <taxon>Iguania</taxon>
        <taxon>Phrynosomatidae</taxon>
        <taxon>Phrynosomatinae</taxon>
        <taxon>Phrynosoma</taxon>
    </lineage>
</organism>
<protein>
    <submittedName>
        <fullName evidence="1">Uncharacterized protein</fullName>
    </submittedName>
</protein>
<gene>
    <name evidence="1" type="ORF">JD844_034199</name>
</gene>